<evidence type="ECO:0000256" key="27">
    <source>
        <dbReference type="ARBA" id="ARBA00047984"/>
    </source>
</evidence>
<feature type="region of interest" description="Disordered" evidence="30">
    <location>
        <begin position="1188"/>
        <end position="1214"/>
    </location>
</feature>
<evidence type="ECO:0000256" key="8">
    <source>
        <dbReference type="ARBA" id="ARBA00022490"/>
    </source>
</evidence>
<dbReference type="InterPro" id="IPR001870">
    <property type="entry name" value="B30.2/SPRY"/>
</dbReference>
<feature type="domain" description="Helicase ATP-binding" evidence="34">
    <location>
        <begin position="257"/>
        <end position="428"/>
    </location>
</feature>
<evidence type="ECO:0000256" key="3">
    <source>
        <dbReference type="ARBA" id="ARBA00004463"/>
    </source>
</evidence>
<evidence type="ECO:0000256" key="15">
    <source>
        <dbReference type="ARBA" id="ARBA00022806"/>
    </source>
</evidence>
<feature type="compositionally biased region" description="Low complexity" evidence="30">
    <location>
        <begin position="1007"/>
        <end position="1024"/>
    </location>
</feature>
<dbReference type="InterPro" id="IPR014001">
    <property type="entry name" value="Helicase_ATP-bd"/>
</dbReference>
<dbReference type="InterPro" id="IPR018247">
    <property type="entry name" value="EF_Hand_1_Ca_BS"/>
</dbReference>
<evidence type="ECO:0000256" key="6">
    <source>
        <dbReference type="ARBA" id="ARBA00012552"/>
    </source>
</evidence>
<dbReference type="GO" id="GO:0010494">
    <property type="term" value="C:cytoplasmic stress granule"/>
    <property type="evidence" value="ECO:0007669"/>
    <property type="project" value="UniProtKB-ARBA"/>
</dbReference>
<evidence type="ECO:0000256" key="18">
    <source>
        <dbReference type="ARBA" id="ARBA00022840"/>
    </source>
</evidence>
<evidence type="ECO:0000256" key="4">
    <source>
        <dbReference type="ARBA" id="ARBA00004514"/>
    </source>
</evidence>
<keyword evidence="17" id="KW-0269">Exonuclease</keyword>
<evidence type="ECO:0000259" key="33">
    <source>
        <dbReference type="PROSITE" id="PS50222"/>
    </source>
</evidence>
<dbReference type="PROSITE" id="PS50188">
    <property type="entry name" value="B302_SPRY"/>
    <property type="match status" value="1"/>
</dbReference>
<dbReference type="Gene3D" id="1.10.238.10">
    <property type="entry name" value="EF-hand"/>
    <property type="match status" value="2"/>
</dbReference>
<dbReference type="InterPro" id="IPR011992">
    <property type="entry name" value="EF-hand-dom_pair"/>
</dbReference>
<evidence type="ECO:0000259" key="36">
    <source>
        <dbReference type="PROSITE" id="PS51195"/>
    </source>
</evidence>
<dbReference type="Pfam" id="PF12763">
    <property type="entry name" value="EH"/>
    <property type="match status" value="2"/>
</dbReference>
<comment type="caution">
    <text evidence="37">The sequence shown here is derived from an EMBL/GenBank/DDBJ whole genome shotgun (WGS) entry which is preliminary data.</text>
</comment>
<dbReference type="InterPro" id="IPR003877">
    <property type="entry name" value="SPRY_dom"/>
</dbReference>
<dbReference type="GO" id="GO:0008033">
    <property type="term" value="P:tRNA processing"/>
    <property type="evidence" value="ECO:0007669"/>
    <property type="project" value="UniProtKB-KW"/>
</dbReference>
<dbReference type="PROSITE" id="PS51194">
    <property type="entry name" value="HELICASE_CTER"/>
    <property type="match status" value="1"/>
</dbReference>
<evidence type="ECO:0000256" key="10">
    <source>
        <dbReference type="ARBA" id="ARBA00022694"/>
    </source>
</evidence>
<keyword evidence="25" id="KW-0539">Nucleus</keyword>
<dbReference type="PANTHER" id="PTHR11216:SF29">
    <property type="entry name" value="INTERSECTIN-2"/>
    <property type="match status" value="1"/>
</dbReference>
<dbReference type="GO" id="GO:0006397">
    <property type="term" value="P:mRNA processing"/>
    <property type="evidence" value="ECO:0007669"/>
    <property type="project" value="UniProtKB-KW"/>
</dbReference>
<dbReference type="FunFam" id="3.40.50.300:FF:000708">
    <property type="entry name" value="ATP-dependent RNA helicase DDX1"/>
    <property type="match status" value="1"/>
</dbReference>
<dbReference type="CDD" id="cd12873">
    <property type="entry name" value="SPRY_DDX1"/>
    <property type="match status" value="1"/>
</dbReference>
<feature type="short sequence motif" description="Q motif" evidence="29">
    <location>
        <begin position="2"/>
        <end position="30"/>
    </location>
</feature>
<keyword evidence="15" id="KW-0347">Helicase</keyword>
<keyword evidence="12" id="KW-0479">Metal-binding</keyword>
<feature type="domain" description="B30.2/SPRY" evidence="32">
    <location>
        <begin position="70"/>
        <end position="247"/>
    </location>
</feature>
<feature type="region of interest" description="Disordered" evidence="30">
    <location>
        <begin position="1007"/>
        <end position="1032"/>
    </location>
</feature>
<evidence type="ECO:0000259" key="35">
    <source>
        <dbReference type="PROSITE" id="PS51194"/>
    </source>
</evidence>
<comment type="subcellular location">
    <subcellularLocation>
        <location evidence="4">Cytoplasm</location>
        <location evidence="4">Cytosol</location>
    </subcellularLocation>
    <subcellularLocation>
        <location evidence="3">Cytoplasmic granule</location>
    </subcellularLocation>
    <subcellularLocation>
        <location evidence="2">Mitochondrion</location>
    </subcellularLocation>
    <subcellularLocation>
        <location evidence="1">Nucleus</location>
    </subcellularLocation>
</comment>
<evidence type="ECO:0000313" key="37">
    <source>
        <dbReference type="EMBL" id="KAK7906905.1"/>
    </source>
</evidence>
<dbReference type="InterPro" id="IPR013320">
    <property type="entry name" value="ConA-like_dom_sf"/>
</dbReference>
<dbReference type="InterPro" id="IPR002048">
    <property type="entry name" value="EF_hand_dom"/>
</dbReference>
<dbReference type="GO" id="GO:0005524">
    <property type="term" value="F:ATP binding"/>
    <property type="evidence" value="ECO:0007669"/>
    <property type="project" value="UniProtKB-KW"/>
</dbReference>
<evidence type="ECO:0000256" key="30">
    <source>
        <dbReference type="SAM" id="MobiDB-lite"/>
    </source>
</evidence>
<feature type="domain" description="EF-hand" evidence="33">
    <location>
        <begin position="1071"/>
        <end position="1106"/>
    </location>
</feature>
<dbReference type="GO" id="GO:0003677">
    <property type="term" value="F:DNA binding"/>
    <property type="evidence" value="ECO:0007669"/>
    <property type="project" value="UniProtKB-KW"/>
</dbReference>
<organism evidence="37 38">
    <name type="scientific">Mugilogobius chulae</name>
    <name type="common">yellowstripe goby</name>
    <dbReference type="NCBI Taxonomy" id="88201"/>
    <lineage>
        <taxon>Eukaryota</taxon>
        <taxon>Metazoa</taxon>
        <taxon>Chordata</taxon>
        <taxon>Craniata</taxon>
        <taxon>Vertebrata</taxon>
        <taxon>Euteleostomi</taxon>
        <taxon>Actinopterygii</taxon>
        <taxon>Neopterygii</taxon>
        <taxon>Teleostei</taxon>
        <taxon>Neoteleostei</taxon>
        <taxon>Acanthomorphata</taxon>
        <taxon>Gobiaria</taxon>
        <taxon>Gobiiformes</taxon>
        <taxon>Gobioidei</taxon>
        <taxon>Gobiidae</taxon>
        <taxon>Gobionellinae</taxon>
        <taxon>Mugilogobius</taxon>
    </lineage>
</organism>
<evidence type="ECO:0000256" key="14">
    <source>
        <dbReference type="ARBA" id="ARBA00022801"/>
    </source>
</evidence>
<feature type="domain" description="DEAD-box RNA helicase Q" evidence="36">
    <location>
        <begin position="2"/>
        <end position="30"/>
    </location>
</feature>
<evidence type="ECO:0000256" key="13">
    <source>
        <dbReference type="ARBA" id="ARBA00022741"/>
    </source>
</evidence>
<feature type="domain" description="EH" evidence="31">
    <location>
        <begin position="809"/>
        <end position="897"/>
    </location>
</feature>
<feature type="domain" description="EF-hand" evidence="33">
    <location>
        <begin position="841"/>
        <end position="876"/>
    </location>
</feature>
<feature type="domain" description="Helicase C-terminal" evidence="35">
    <location>
        <begin position="493"/>
        <end position="685"/>
    </location>
</feature>
<keyword evidence="21" id="KW-0238">DNA-binding</keyword>
<dbReference type="InterPro" id="IPR000261">
    <property type="entry name" value="EH_dom"/>
</dbReference>
<feature type="domain" description="EH" evidence="31">
    <location>
        <begin position="1038"/>
        <end position="1127"/>
    </location>
</feature>
<evidence type="ECO:0000256" key="5">
    <source>
        <dbReference type="ARBA" id="ARBA00008765"/>
    </source>
</evidence>
<comment type="similarity">
    <text evidence="5">Belongs to the DEAD box helicase family. DDX1 subfamily.</text>
</comment>
<keyword evidence="18" id="KW-0067">ATP-binding</keyword>
<dbReference type="EMBL" id="JBBPFD010000011">
    <property type="protein sequence ID" value="KAK7906905.1"/>
    <property type="molecule type" value="Genomic_DNA"/>
</dbReference>
<dbReference type="GO" id="GO:0097708">
    <property type="term" value="C:intracellular vesicle"/>
    <property type="evidence" value="ECO:0007669"/>
    <property type="project" value="TreeGrafter"/>
</dbReference>
<keyword evidence="10" id="KW-0819">tRNA processing</keyword>
<keyword evidence="8" id="KW-0963">Cytoplasm</keyword>
<dbReference type="Proteomes" id="UP001460270">
    <property type="component" value="Unassembled WGS sequence"/>
</dbReference>
<evidence type="ECO:0000256" key="2">
    <source>
        <dbReference type="ARBA" id="ARBA00004173"/>
    </source>
</evidence>
<dbReference type="GO" id="GO:0003723">
    <property type="term" value="F:RNA binding"/>
    <property type="evidence" value="ECO:0007669"/>
    <property type="project" value="UniProtKB-KW"/>
</dbReference>
<dbReference type="Gene3D" id="2.60.120.920">
    <property type="match status" value="1"/>
</dbReference>
<protein>
    <recommendedName>
        <fullName evidence="7">ATP-dependent RNA helicase DDX1</fullName>
        <ecNumber evidence="6">3.6.4.13</ecNumber>
    </recommendedName>
    <alternativeName>
        <fullName evidence="28">ATP-dependent RNA helicase Ddx1</fullName>
    </alternativeName>
    <alternativeName>
        <fullName evidence="26">DEAD box protein 1</fullName>
    </alternativeName>
</protein>
<evidence type="ECO:0000256" key="28">
    <source>
        <dbReference type="ARBA" id="ARBA00072020"/>
    </source>
</evidence>
<dbReference type="GO" id="GO:0042734">
    <property type="term" value="C:presynaptic membrane"/>
    <property type="evidence" value="ECO:0007669"/>
    <property type="project" value="TreeGrafter"/>
</dbReference>
<dbReference type="Gene3D" id="3.40.50.300">
    <property type="entry name" value="P-loop containing nucleotide triphosphate hydrolases"/>
    <property type="match status" value="3"/>
</dbReference>
<keyword evidence="14" id="KW-0378">Hydrolase</keyword>
<dbReference type="FunFam" id="2.60.120.920:FF:000013">
    <property type="entry name" value="ATP-dependent RNA helicase DDX1"/>
    <property type="match status" value="1"/>
</dbReference>
<proteinExistence type="inferred from homology"/>
<keyword evidence="20" id="KW-0805">Transcription regulation</keyword>
<evidence type="ECO:0000259" key="32">
    <source>
        <dbReference type="PROSITE" id="PS50188"/>
    </source>
</evidence>
<dbReference type="Pfam" id="PF00270">
    <property type="entry name" value="DEAD"/>
    <property type="match status" value="2"/>
</dbReference>
<gene>
    <name evidence="37" type="ORF">WMY93_015517</name>
</gene>
<dbReference type="InterPro" id="IPR001650">
    <property type="entry name" value="Helicase_C-like"/>
</dbReference>
<evidence type="ECO:0000259" key="31">
    <source>
        <dbReference type="PROSITE" id="PS50031"/>
    </source>
</evidence>
<dbReference type="InterPro" id="IPR043136">
    <property type="entry name" value="B30.2/SPRY_sf"/>
</dbReference>
<evidence type="ECO:0000259" key="34">
    <source>
        <dbReference type="PROSITE" id="PS51192"/>
    </source>
</evidence>
<evidence type="ECO:0000313" key="38">
    <source>
        <dbReference type="Proteomes" id="UP001460270"/>
    </source>
</evidence>
<evidence type="ECO:0000256" key="7">
    <source>
        <dbReference type="ARBA" id="ARBA00014916"/>
    </source>
</evidence>
<dbReference type="GO" id="GO:0005634">
    <property type="term" value="C:nucleus"/>
    <property type="evidence" value="ECO:0007669"/>
    <property type="project" value="UniProtKB-SubCell"/>
</dbReference>
<evidence type="ECO:0000256" key="17">
    <source>
        <dbReference type="ARBA" id="ARBA00022839"/>
    </source>
</evidence>
<keyword evidence="22" id="KW-0496">Mitochondrion</keyword>
<evidence type="ECO:0000256" key="1">
    <source>
        <dbReference type="ARBA" id="ARBA00004123"/>
    </source>
</evidence>
<dbReference type="PROSITE" id="PS51195">
    <property type="entry name" value="Q_MOTIF"/>
    <property type="match status" value="1"/>
</dbReference>
<comment type="catalytic activity">
    <reaction evidence="27">
        <text>ATP + H2O = ADP + phosphate + H(+)</text>
        <dbReference type="Rhea" id="RHEA:13065"/>
        <dbReference type="ChEBI" id="CHEBI:15377"/>
        <dbReference type="ChEBI" id="CHEBI:15378"/>
        <dbReference type="ChEBI" id="CHEBI:30616"/>
        <dbReference type="ChEBI" id="CHEBI:43474"/>
        <dbReference type="ChEBI" id="CHEBI:456216"/>
        <dbReference type="EC" id="3.6.4.13"/>
    </reaction>
</comment>
<sequence>MAAFSEMGVMPEIAQAVEEMDWLLPTDIQAESIPLILGGGDVLMAAETGSGKTGAFSIPVIQIVYETLKDQQEGKKGRAAIKTGGAIFNNWQMNPYDRSPAFAIGPDGLCCQSREFKEWHGCRSTKGVTKGKYYYEVACHDQGLCRVGWSTSQAALDLGTDKYGFGFGGTGKKSNNKQFDSYGEEFTMHDVIGCYLDLEKNQISFSKNGNDLGVAFDIPQNLKNQAFFASCVLKNAELKFNFGGEEFKHTPKSGFVALDQAPEGHAVKSSQTGSAKVTQVNTSSNLPKALIIEPSKELAEQTLNNVKQFKKYVDNPKLRELLVIGGVAAKEQLAALEQGIDIVVGTPGRLDDLISTGKLSLAQVRFLVLDECDGLLSAGYTDFINRLHKQIPQVTSDGKRLQVIVCSATLHSFDVKKLSERIMHFPTWVDLKGEDSVPETVHHVVVPVNPKADRLWERLGKNHIQTDEVHAKDNTRPGANSAEMWSEAIKILKGEYTVRAIKEHKMDQAIIFCRTKIDCDNMEQHFIQQGGGPNSKNHQFSCVCLHGDRKPNERKNNLDRFKRKEVRLLICTDVAARGIDIHGVPYVINVTLPDEKQNYVHRIGRVGRAERMGLAISLVAMEKEKVWYHVCPNRGRGCYNTRLKEDGGCTIWYNEKELLSDIEEHLKCTITQCEPDIKVPVDEFDGKVTYGQRRALGGGNYKGHVDALAPTVQELASLEREAHGSCKLLERNLTTVEQRRDAQYQPLSSPAAAAQIRPGAARCQLDVDVAAPLLWTATDVFKLEQDSPLFSPPAAMNGGASIWAITPEERGKHDKQFDSLAPVLGFVSGEQARKFFLQSGLPPSVLAEIWNLADMDSDGKMDRLEFSIAMKLIKIKLQGRNLPPSLPMAMKQTPVSNQGANIPSSARFGMGSMPNLSIGLPPMPPMSAMPILTPIPANPPMPSLQPLIPTPMTLPLIPMGNPGLTNGNLLTPPALSNTPGLPLSGFSSPMAFSPTDGLSKANSLLDLGSSSSNSSSTTSLASNSPKTGASDWAVPQASRLKYRQQFNTLDKLMSGYLSGPQVRNALMASNLTQTQLATIWTLADVDKDGQLRADEFILAMHLVDMAKTGRPLPLTLPQDLIPPSLRGGIKPIELVNGNGPYTTPCLLDIDNDPVPKTKNSSVSYEDKLKENFARGSAELEKRRLALEEQQRKERERREREEREAQERREREARELENRRRLEEERRMERQREIERQKEEERLKELERKEAAKLELERQRREEWERGRKEELSRRREGEQDDISRLRARKKSLELELEAVGNKHKQISDRLRDAQSKRRIQKAEVDLINQKRDSHIAEINTLQIQFEDWQRKLSQLVLNNKD</sequence>
<evidence type="ECO:0000256" key="9">
    <source>
        <dbReference type="ARBA" id="ARBA00022664"/>
    </source>
</evidence>
<evidence type="ECO:0000256" key="20">
    <source>
        <dbReference type="ARBA" id="ARBA00023015"/>
    </source>
</evidence>
<dbReference type="PANTHER" id="PTHR11216">
    <property type="entry name" value="EH DOMAIN"/>
    <property type="match status" value="1"/>
</dbReference>
<dbReference type="FunFam" id="3.40.50.300:FF:000652">
    <property type="entry name" value="ATP-dependent RNA helicase DDX1"/>
    <property type="match status" value="1"/>
</dbReference>
<dbReference type="SMART" id="SM00027">
    <property type="entry name" value="EH"/>
    <property type="match status" value="2"/>
</dbReference>
<dbReference type="CDD" id="cd17938">
    <property type="entry name" value="DEADc_DDX1"/>
    <property type="match status" value="1"/>
</dbReference>
<dbReference type="GO" id="GO:0150007">
    <property type="term" value="P:clathrin-dependent synaptic vesicle endocytosis"/>
    <property type="evidence" value="ECO:0007669"/>
    <property type="project" value="TreeGrafter"/>
</dbReference>
<accession>A0AAW0NQS0</accession>
<dbReference type="PROSITE" id="PS50031">
    <property type="entry name" value="EH"/>
    <property type="match status" value="2"/>
</dbReference>
<dbReference type="InterPro" id="IPR027417">
    <property type="entry name" value="P-loop_NTPase"/>
</dbReference>
<keyword evidence="38" id="KW-1185">Reference proteome</keyword>
<keyword evidence="9" id="KW-0507">mRNA processing</keyword>
<evidence type="ECO:0000256" key="22">
    <source>
        <dbReference type="ARBA" id="ARBA00023128"/>
    </source>
</evidence>
<dbReference type="SUPFAM" id="SSF47473">
    <property type="entry name" value="EF-hand"/>
    <property type="match status" value="2"/>
</dbReference>
<dbReference type="GO" id="GO:0004527">
    <property type="term" value="F:exonuclease activity"/>
    <property type="evidence" value="ECO:0007669"/>
    <property type="project" value="UniProtKB-KW"/>
</dbReference>
<dbReference type="Pfam" id="PF00622">
    <property type="entry name" value="SPRY"/>
    <property type="match status" value="1"/>
</dbReference>
<dbReference type="SUPFAM" id="SSF52540">
    <property type="entry name" value="P-loop containing nucleoside triphosphate hydrolases"/>
    <property type="match status" value="2"/>
</dbReference>
<dbReference type="SMART" id="SM00490">
    <property type="entry name" value="HELICc"/>
    <property type="match status" value="1"/>
</dbReference>
<dbReference type="GO" id="GO:0060090">
    <property type="term" value="F:molecular adaptor activity"/>
    <property type="evidence" value="ECO:0007669"/>
    <property type="project" value="TreeGrafter"/>
</dbReference>
<evidence type="ECO:0000256" key="24">
    <source>
        <dbReference type="ARBA" id="ARBA00023163"/>
    </source>
</evidence>
<dbReference type="SUPFAM" id="SSF49899">
    <property type="entry name" value="Concanavalin A-like lectins/glucanases"/>
    <property type="match status" value="1"/>
</dbReference>
<keyword evidence="24" id="KW-0804">Transcription</keyword>
<dbReference type="InterPro" id="IPR014014">
    <property type="entry name" value="RNA_helicase_DEAD_Q_motif"/>
</dbReference>
<dbReference type="CDD" id="cd18787">
    <property type="entry name" value="SF2_C_DEAD"/>
    <property type="match status" value="1"/>
</dbReference>
<dbReference type="GO" id="GO:0005739">
    <property type="term" value="C:mitochondrion"/>
    <property type="evidence" value="ECO:0007669"/>
    <property type="project" value="UniProtKB-SubCell"/>
</dbReference>
<dbReference type="GO" id="GO:0005509">
    <property type="term" value="F:calcium ion binding"/>
    <property type="evidence" value="ECO:0007669"/>
    <property type="project" value="InterPro"/>
</dbReference>
<name>A0AAW0NQS0_9GOBI</name>
<evidence type="ECO:0000256" key="12">
    <source>
        <dbReference type="ARBA" id="ARBA00022723"/>
    </source>
</evidence>
<dbReference type="CDD" id="cd00052">
    <property type="entry name" value="EH"/>
    <property type="match status" value="2"/>
</dbReference>
<evidence type="ECO:0000256" key="26">
    <source>
        <dbReference type="ARBA" id="ARBA00032348"/>
    </source>
</evidence>
<dbReference type="SMART" id="SM00487">
    <property type="entry name" value="DEXDc"/>
    <property type="match status" value="1"/>
</dbReference>
<dbReference type="PROSITE" id="PS51192">
    <property type="entry name" value="HELICASE_ATP_BIND_1"/>
    <property type="match status" value="1"/>
</dbReference>
<dbReference type="GO" id="GO:0003724">
    <property type="term" value="F:RNA helicase activity"/>
    <property type="evidence" value="ECO:0007669"/>
    <property type="project" value="UniProtKB-EC"/>
</dbReference>
<dbReference type="EC" id="3.6.4.13" evidence="6"/>
<dbReference type="PROSITE" id="PS00018">
    <property type="entry name" value="EF_HAND_1"/>
    <property type="match status" value="1"/>
</dbReference>
<dbReference type="Pfam" id="PF00271">
    <property type="entry name" value="Helicase_C"/>
    <property type="match status" value="1"/>
</dbReference>
<evidence type="ECO:0000256" key="25">
    <source>
        <dbReference type="ARBA" id="ARBA00023242"/>
    </source>
</evidence>
<evidence type="ECO:0000256" key="29">
    <source>
        <dbReference type="PROSITE-ProRule" id="PRU00552"/>
    </source>
</evidence>
<dbReference type="SMART" id="SM00449">
    <property type="entry name" value="SPRY"/>
    <property type="match status" value="1"/>
</dbReference>
<dbReference type="FunFam" id="3.40.50.300:FF:000716">
    <property type="entry name" value="ATP-dependent RNA helicase DDX1"/>
    <property type="match status" value="1"/>
</dbReference>
<evidence type="ECO:0000256" key="16">
    <source>
        <dbReference type="ARBA" id="ARBA00022837"/>
    </source>
</evidence>
<keyword evidence="16" id="KW-0106">Calcium</keyword>
<keyword evidence="23" id="KW-0010">Activator</keyword>
<evidence type="ECO:0000256" key="21">
    <source>
        <dbReference type="ARBA" id="ARBA00023125"/>
    </source>
</evidence>
<dbReference type="FunFam" id="1.10.238.10:FF:000055">
    <property type="entry name" value="Intersectin-1 isoform 1"/>
    <property type="match status" value="1"/>
</dbReference>
<keyword evidence="13" id="KW-0547">Nucleotide-binding</keyword>
<dbReference type="GO" id="GO:0005829">
    <property type="term" value="C:cytosol"/>
    <property type="evidence" value="ECO:0007669"/>
    <property type="project" value="UniProtKB-SubCell"/>
</dbReference>
<evidence type="ECO:0000256" key="11">
    <source>
        <dbReference type="ARBA" id="ARBA00022722"/>
    </source>
</evidence>
<evidence type="ECO:0000256" key="19">
    <source>
        <dbReference type="ARBA" id="ARBA00022884"/>
    </source>
</evidence>
<dbReference type="PROSITE" id="PS50222">
    <property type="entry name" value="EF_HAND_2"/>
    <property type="match status" value="2"/>
</dbReference>
<dbReference type="InterPro" id="IPR011545">
    <property type="entry name" value="DEAD/DEAH_box_helicase_dom"/>
</dbReference>
<keyword evidence="11" id="KW-0540">Nuclease</keyword>
<evidence type="ECO:0000256" key="23">
    <source>
        <dbReference type="ARBA" id="ARBA00023159"/>
    </source>
</evidence>
<keyword evidence="19" id="KW-0694">RNA-binding</keyword>
<dbReference type="SMART" id="SM00054">
    <property type="entry name" value="EFh"/>
    <property type="match status" value="2"/>
</dbReference>
<reference evidence="38" key="1">
    <citation type="submission" date="2024-04" db="EMBL/GenBank/DDBJ databases">
        <title>Salinicola lusitanus LLJ914,a marine bacterium isolated from the Okinawa Trough.</title>
        <authorList>
            <person name="Li J."/>
        </authorList>
    </citation>
    <scope>NUCLEOTIDE SEQUENCE [LARGE SCALE GENOMIC DNA]</scope>
</reference>